<gene>
    <name evidence="3" type="ORF">HDF16_006107</name>
</gene>
<keyword evidence="4" id="KW-1185">Reference proteome</keyword>
<keyword evidence="1" id="KW-0175">Coiled coil</keyword>
<sequence>MHDRHALAFAVAAVVAVVVVAAVAAAFAVAVAVVLAVVVVLAFAAALAVACSCSGEARTACHVVDMRYRAFATNRFLRYHGLDCMLERMARSNPKSIQELEAQKKAIREAAAAEVAAIRKATAEKVAALKSSERRLRALDIREQKKRENHAKILVGVAMIHQCQISEGSAGKFKAMLEEFYSDSPERLKAAQFGLTLTVKKPASDSDLD</sequence>
<dbReference type="AlphaFoldDB" id="A0A7W7ZK28"/>
<evidence type="ECO:0000256" key="2">
    <source>
        <dbReference type="SAM" id="Phobius"/>
    </source>
</evidence>
<feature type="coiled-coil region" evidence="1">
    <location>
        <begin position="97"/>
        <end position="149"/>
    </location>
</feature>
<keyword evidence="2" id="KW-0812">Transmembrane</keyword>
<feature type="transmembrane region" description="Helical" evidence="2">
    <location>
        <begin position="31"/>
        <end position="50"/>
    </location>
</feature>
<evidence type="ECO:0000256" key="1">
    <source>
        <dbReference type="SAM" id="Coils"/>
    </source>
</evidence>
<dbReference type="RefSeq" id="WP_184224232.1">
    <property type="nucleotide sequence ID" value="NZ_JACHIP010000039.1"/>
</dbReference>
<protein>
    <submittedName>
        <fullName evidence="3">Uncharacterized protein</fullName>
    </submittedName>
</protein>
<evidence type="ECO:0000313" key="3">
    <source>
        <dbReference type="EMBL" id="MBB5061371.1"/>
    </source>
</evidence>
<dbReference type="Proteomes" id="UP000540989">
    <property type="component" value="Unassembled WGS sequence"/>
</dbReference>
<dbReference type="EMBL" id="JACHIP010000039">
    <property type="protein sequence ID" value="MBB5061371.1"/>
    <property type="molecule type" value="Genomic_DNA"/>
</dbReference>
<keyword evidence="2" id="KW-0472">Membrane</keyword>
<reference evidence="3 4" key="1">
    <citation type="submission" date="2020-08" db="EMBL/GenBank/DDBJ databases">
        <title>Genomic Encyclopedia of Type Strains, Phase IV (KMG-V): Genome sequencing to study the core and pangenomes of soil and plant-associated prokaryotes.</title>
        <authorList>
            <person name="Whitman W."/>
        </authorList>
    </citation>
    <scope>NUCLEOTIDE SEQUENCE [LARGE SCALE GENOMIC DNA]</scope>
    <source>
        <strain evidence="3 4">M8UP14</strain>
    </source>
</reference>
<organism evidence="3 4">
    <name type="scientific">Granulicella aggregans</name>
    <dbReference type="NCBI Taxonomy" id="474949"/>
    <lineage>
        <taxon>Bacteria</taxon>
        <taxon>Pseudomonadati</taxon>
        <taxon>Acidobacteriota</taxon>
        <taxon>Terriglobia</taxon>
        <taxon>Terriglobales</taxon>
        <taxon>Acidobacteriaceae</taxon>
        <taxon>Granulicella</taxon>
    </lineage>
</organism>
<comment type="caution">
    <text evidence="3">The sequence shown here is derived from an EMBL/GenBank/DDBJ whole genome shotgun (WGS) entry which is preliminary data.</text>
</comment>
<evidence type="ECO:0000313" key="4">
    <source>
        <dbReference type="Proteomes" id="UP000540989"/>
    </source>
</evidence>
<keyword evidence="2" id="KW-1133">Transmembrane helix</keyword>
<name>A0A7W7ZK28_9BACT</name>
<accession>A0A7W7ZK28</accession>
<proteinExistence type="predicted"/>